<protein>
    <recommendedName>
        <fullName evidence="1">Glycosyl transferase family 1 domain-containing protein</fullName>
    </recommendedName>
</protein>
<comment type="caution">
    <text evidence="2">The sequence shown here is derived from an EMBL/GenBank/DDBJ whole genome shotgun (WGS) entry which is preliminary data.</text>
</comment>
<evidence type="ECO:0000313" key="3">
    <source>
        <dbReference type="Proteomes" id="UP000177167"/>
    </source>
</evidence>
<sequence>MRIAFVHEYLNQFGGAERMLQVMSAIFPEAPIYTLIYDAELTGHVFDGRTVKTSFLQKLPLTKNHHRLFPLLMPLAIEQFDFSEYDLVISISASFAKGIITKSNTKHICYCLTPPRFLWDESQKLVDEFNFPKPIKTLIPLFISYLRIWDREASLRPDEYWSISSFIKERVKKYYGQESSIIYPPVNVNNFSVSDNPGDYFLMVGRLVPYKKFDIAVNVFNELGLPLKIVGGGPEMAKLKRKATHNIEFLGLVTDSALAELYSASKALIFPQEEDFGIVPLEAMASGKPVIAYRSGGATETVIEGKTGLFFDKQDEKSLIEALQNFQDSQFDPYECRKQAEKFDISIFKDTLVNKIYSRRLNI</sequence>
<evidence type="ECO:0000259" key="1">
    <source>
        <dbReference type="Pfam" id="PF00534"/>
    </source>
</evidence>
<evidence type="ECO:0000313" key="2">
    <source>
        <dbReference type="EMBL" id="OGN09808.1"/>
    </source>
</evidence>
<dbReference type="PANTHER" id="PTHR45947:SF3">
    <property type="entry name" value="SULFOQUINOVOSYL TRANSFERASE SQD2"/>
    <property type="match status" value="1"/>
</dbReference>
<reference evidence="2 3" key="1">
    <citation type="journal article" date="2016" name="Nat. Commun.">
        <title>Thousands of microbial genomes shed light on interconnected biogeochemical processes in an aquifer system.</title>
        <authorList>
            <person name="Anantharaman K."/>
            <person name="Brown C.T."/>
            <person name="Hug L.A."/>
            <person name="Sharon I."/>
            <person name="Castelle C.J."/>
            <person name="Probst A.J."/>
            <person name="Thomas B.C."/>
            <person name="Singh A."/>
            <person name="Wilkins M.J."/>
            <person name="Karaoz U."/>
            <person name="Brodie E.L."/>
            <person name="Williams K.H."/>
            <person name="Hubbard S.S."/>
            <person name="Banfield J.F."/>
        </authorList>
    </citation>
    <scope>NUCLEOTIDE SEQUENCE [LARGE SCALE GENOMIC DNA]</scope>
</reference>
<dbReference type="SUPFAM" id="SSF53756">
    <property type="entry name" value="UDP-Glycosyltransferase/glycogen phosphorylase"/>
    <property type="match status" value="1"/>
</dbReference>
<dbReference type="AlphaFoldDB" id="A0A1F8FB66"/>
<dbReference type="GO" id="GO:0016757">
    <property type="term" value="F:glycosyltransferase activity"/>
    <property type="evidence" value="ECO:0007669"/>
    <property type="project" value="InterPro"/>
</dbReference>
<gene>
    <name evidence="2" type="ORF">A3J46_00300</name>
</gene>
<dbReference type="Proteomes" id="UP000177167">
    <property type="component" value="Unassembled WGS sequence"/>
</dbReference>
<name>A0A1F8FB66_9BACT</name>
<organism evidence="2 3">
    <name type="scientific">Candidatus Yanofskybacteria bacterium RIFCSPHIGHO2_02_FULL_41_11</name>
    <dbReference type="NCBI Taxonomy" id="1802675"/>
    <lineage>
        <taxon>Bacteria</taxon>
        <taxon>Candidatus Yanofskyibacteriota</taxon>
    </lineage>
</organism>
<dbReference type="EMBL" id="MGJP01000025">
    <property type="protein sequence ID" value="OGN09808.1"/>
    <property type="molecule type" value="Genomic_DNA"/>
</dbReference>
<accession>A0A1F8FB66</accession>
<dbReference type="PANTHER" id="PTHR45947">
    <property type="entry name" value="SULFOQUINOVOSYL TRANSFERASE SQD2"/>
    <property type="match status" value="1"/>
</dbReference>
<dbReference type="Pfam" id="PF00534">
    <property type="entry name" value="Glycos_transf_1"/>
    <property type="match status" value="1"/>
</dbReference>
<dbReference type="InterPro" id="IPR001296">
    <property type="entry name" value="Glyco_trans_1"/>
</dbReference>
<proteinExistence type="predicted"/>
<dbReference type="Gene3D" id="3.40.50.2000">
    <property type="entry name" value="Glycogen Phosphorylase B"/>
    <property type="match status" value="1"/>
</dbReference>
<dbReference type="InterPro" id="IPR050194">
    <property type="entry name" value="Glycosyltransferase_grp1"/>
</dbReference>
<feature type="domain" description="Glycosyl transferase family 1" evidence="1">
    <location>
        <begin position="196"/>
        <end position="342"/>
    </location>
</feature>